<sequence length="68" mass="7888">MEKDELDAQRRARRRRERAVELHIGRDFPAVNLGSCAVVIIENRLVVQWSYGSVTVLLRGRTNQGFFM</sequence>
<name>A0A8T3CCS5_DENNO</name>
<protein>
    <submittedName>
        <fullName evidence="1">Uncharacterized protein</fullName>
    </submittedName>
</protein>
<dbReference type="Proteomes" id="UP000829196">
    <property type="component" value="Unassembled WGS sequence"/>
</dbReference>
<evidence type="ECO:0000313" key="1">
    <source>
        <dbReference type="EMBL" id="KAI0531212.1"/>
    </source>
</evidence>
<proteinExistence type="predicted"/>
<gene>
    <name evidence="1" type="ORF">KFK09_000765</name>
</gene>
<comment type="caution">
    <text evidence="1">The sequence shown here is derived from an EMBL/GenBank/DDBJ whole genome shotgun (WGS) entry which is preliminary data.</text>
</comment>
<organism evidence="1 2">
    <name type="scientific">Dendrobium nobile</name>
    <name type="common">Orchid</name>
    <dbReference type="NCBI Taxonomy" id="94219"/>
    <lineage>
        <taxon>Eukaryota</taxon>
        <taxon>Viridiplantae</taxon>
        <taxon>Streptophyta</taxon>
        <taxon>Embryophyta</taxon>
        <taxon>Tracheophyta</taxon>
        <taxon>Spermatophyta</taxon>
        <taxon>Magnoliopsida</taxon>
        <taxon>Liliopsida</taxon>
        <taxon>Asparagales</taxon>
        <taxon>Orchidaceae</taxon>
        <taxon>Epidendroideae</taxon>
        <taxon>Malaxideae</taxon>
        <taxon>Dendrobiinae</taxon>
        <taxon>Dendrobium</taxon>
    </lineage>
</organism>
<reference evidence="1" key="1">
    <citation type="journal article" date="2022" name="Front. Genet.">
        <title>Chromosome-Scale Assembly of the Dendrobium nobile Genome Provides Insights Into the Molecular Mechanism of the Biosynthesis of the Medicinal Active Ingredient of Dendrobium.</title>
        <authorList>
            <person name="Xu Q."/>
            <person name="Niu S.-C."/>
            <person name="Li K.-L."/>
            <person name="Zheng P.-J."/>
            <person name="Zhang X.-J."/>
            <person name="Jia Y."/>
            <person name="Liu Y."/>
            <person name="Niu Y.-X."/>
            <person name="Yu L.-H."/>
            <person name="Chen D.-F."/>
            <person name="Zhang G.-Q."/>
        </authorList>
    </citation>
    <scope>NUCLEOTIDE SEQUENCE</scope>
    <source>
        <tissue evidence="1">Leaf</tissue>
    </source>
</reference>
<dbReference type="EMBL" id="JAGYWB010000001">
    <property type="protein sequence ID" value="KAI0531212.1"/>
    <property type="molecule type" value="Genomic_DNA"/>
</dbReference>
<evidence type="ECO:0000313" key="2">
    <source>
        <dbReference type="Proteomes" id="UP000829196"/>
    </source>
</evidence>
<accession>A0A8T3CCS5</accession>
<keyword evidence="2" id="KW-1185">Reference proteome</keyword>
<dbReference type="AlphaFoldDB" id="A0A8T3CCS5"/>